<accession>A0A6G7XHG2</accession>
<dbReference type="RefSeq" id="WP_166292150.1">
    <property type="nucleotide sequence ID" value="NZ_CP049863.1"/>
</dbReference>
<reference evidence="1 2" key="1">
    <citation type="submission" date="2020-03" db="EMBL/GenBank/DDBJ databases">
        <title>Leucobacter sp. nov., isolated from beetles.</title>
        <authorList>
            <person name="Hyun D.-W."/>
            <person name="Bae J.-W."/>
        </authorList>
    </citation>
    <scope>NUCLEOTIDE SEQUENCE [LARGE SCALE GENOMIC DNA]</scope>
    <source>
        <strain evidence="1 2">HDW9C</strain>
    </source>
</reference>
<evidence type="ECO:0000313" key="1">
    <source>
        <dbReference type="EMBL" id="QIK63808.1"/>
    </source>
</evidence>
<dbReference type="Proteomes" id="UP000502677">
    <property type="component" value="Chromosome"/>
</dbReference>
<gene>
    <name evidence="1" type="ORF">G7068_11880</name>
</gene>
<sequence length="76" mass="8443">MMEAWLSYAGFEELDWEDRKTLANTFLDHCKAPTGGLSESFYAAVIAVANVGYERAKEHAISGMDQLEAIQQSEVT</sequence>
<evidence type="ECO:0000313" key="2">
    <source>
        <dbReference type="Proteomes" id="UP000502677"/>
    </source>
</evidence>
<protein>
    <submittedName>
        <fullName evidence="1">Uncharacterized protein</fullName>
    </submittedName>
</protein>
<keyword evidence="2" id="KW-1185">Reference proteome</keyword>
<dbReference type="EMBL" id="CP049863">
    <property type="protein sequence ID" value="QIK63808.1"/>
    <property type="molecule type" value="Genomic_DNA"/>
</dbReference>
<organism evidence="1 2">
    <name type="scientific">Leucobacter viscericola</name>
    <dbReference type="NCBI Taxonomy" id="2714935"/>
    <lineage>
        <taxon>Bacteria</taxon>
        <taxon>Bacillati</taxon>
        <taxon>Actinomycetota</taxon>
        <taxon>Actinomycetes</taxon>
        <taxon>Micrococcales</taxon>
        <taxon>Microbacteriaceae</taxon>
        <taxon>Leucobacter</taxon>
    </lineage>
</organism>
<dbReference type="AlphaFoldDB" id="A0A6G7XHG2"/>
<dbReference type="KEGG" id="lvi:G7068_11880"/>
<name>A0A6G7XHG2_9MICO</name>
<proteinExistence type="predicted"/>